<gene>
    <name evidence="1" type="ORF">GON04_15435</name>
</gene>
<dbReference type="EMBL" id="WSEL01000009">
    <property type="protein sequence ID" value="MVQ30852.1"/>
    <property type="molecule type" value="Genomic_DNA"/>
</dbReference>
<dbReference type="RefSeq" id="WP_157398960.1">
    <property type="nucleotide sequence ID" value="NZ_WSEL01000009.1"/>
</dbReference>
<evidence type="ECO:0000313" key="2">
    <source>
        <dbReference type="Proteomes" id="UP000469385"/>
    </source>
</evidence>
<sequence>MPNDEHTAYAAWKQADEEARVVEAQLARAQDAHRLADGPPPADALVQTASRLRAEANSKLTLALVMLRAAANDAHATPIP</sequence>
<dbReference type="AlphaFoldDB" id="A0A6N8IVZ9"/>
<evidence type="ECO:0000313" key="1">
    <source>
        <dbReference type="EMBL" id="MVQ30852.1"/>
    </source>
</evidence>
<name>A0A6N8IVZ9_9BURK</name>
<proteinExistence type="predicted"/>
<reference evidence="1 2" key="1">
    <citation type="submission" date="2019-12" db="EMBL/GenBank/DDBJ databases">
        <authorList>
            <person name="Huq M.A."/>
        </authorList>
    </citation>
    <scope>NUCLEOTIDE SEQUENCE [LARGE SCALE GENOMIC DNA]</scope>
    <source>
        <strain evidence="1 2">MAH-25</strain>
    </source>
</reference>
<protein>
    <submittedName>
        <fullName evidence="1">Uncharacterized protein</fullName>
    </submittedName>
</protein>
<accession>A0A6N8IVZ9</accession>
<keyword evidence="2" id="KW-1185">Reference proteome</keyword>
<organism evidence="1 2">
    <name type="scientific">Ramlibacter pinisoli</name>
    <dbReference type="NCBI Taxonomy" id="2682844"/>
    <lineage>
        <taxon>Bacteria</taxon>
        <taxon>Pseudomonadati</taxon>
        <taxon>Pseudomonadota</taxon>
        <taxon>Betaproteobacteria</taxon>
        <taxon>Burkholderiales</taxon>
        <taxon>Comamonadaceae</taxon>
        <taxon>Ramlibacter</taxon>
    </lineage>
</organism>
<comment type="caution">
    <text evidence="1">The sequence shown here is derived from an EMBL/GenBank/DDBJ whole genome shotgun (WGS) entry which is preliminary data.</text>
</comment>
<dbReference type="Proteomes" id="UP000469385">
    <property type="component" value="Unassembled WGS sequence"/>
</dbReference>